<reference evidence="3 4" key="1">
    <citation type="submission" date="2016-09" db="EMBL/GenBank/DDBJ databases">
        <title>Genome-resolved meta-omics ties microbial dynamics to process performance in biotechnology for thiocyanate degradation.</title>
        <authorList>
            <person name="Kantor R.S."/>
            <person name="Huddy R.J."/>
            <person name="Iyer R."/>
            <person name="Thomas B.C."/>
            <person name="Brown C.T."/>
            <person name="Anantharaman K."/>
            <person name="Tringe S."/>
            <person name="Hettich R.L."/>
            <person name="Harrison S.T."/>
            <person name="Banfield J.F."/>
        </authorList>
    </citation>
    <scope>NUCLEOTIDE SEQUENCE [LARGE SCALE GENOMIC DNA]</scope>
    <source>
        <strain evidence="3">59-99</strain>
    </source>
</reference>
<protein>
    <recommendedName>
        <fullName evidence="2">Sortilin N-terminal domain-containing protein</fullName>
    </recommendedName>
</protein>
<dbReference type="AlphaFoldDB" id="A0A1M3L6E6"/>
<comment type="caution">
    <text evidence="3">The sequence shown here is derived from an EMBL/GenBank/DDBJ whole genome shotgun (WGS) entry which is preliminary data.</text>
</comment>
<feature type="domain" description="Sortilin N-terminal" evidence="2">
    <location>
        <begin position="152"/>
        <end position="283"/>
    </location>
</feature>
<accession>A0A1M3L6E6</accession>
<dbReference type="EMBL" id="MKVH01000002">
    <property type="protein sequence ID" value="OJX61130.1"/>
    <property type="molecule type" value="Genomic_DNA"/>
</dbReference>
<gene>
    <name evidence="3" type="ORF">BGO89_00600</name>
</gene>
<dbReference type="PANTHER" id="PTHR43739:SF5">
    <property type="entry name" value="EXO-ALPHA-SIALIDASE"/>
    <property type="match status" value="1"/>
</dbReference>
<name>A0A1M3L6E6_9BACT</name>
<dbReference type="SUPFAM" id="SSF110296">
    <property type="entry name" value="Oligoxyloglucan reducing end-specific cellobiohydrolase"/>
    <property type="match status" value="1"/>
</dbReference>
<keyword evidence="1" id="KW-0677">Repeat</keyword>
<sequence>MVMMSRWLIRSLVLLLACTSMTAQRWKLLFPYQSYTIQINALNPDHLYVGNWANQLLRSYDAGKSWEIVPIGSLAAENYLTSMVVSATDTNVIVIGGYQFDGIRRSDDGGRTWKRALNDTNNIRMWYVSEAIVEDPASPGRMFAARGAGSNAFYRSDDYGATWDSIGTVGKDITTRICTMALRPDSTNIIFLGCIGGRILRSDDGGQTFHPTEVAPGKTTLFPDSEIPKIVFSSTDPRRGYAVSAIANELNITGNGGILQTTDGGATWRQTAGVDTSWWAVDVRPAANGVDDDIIVGGFRLFTQETIIKGDSIVMRSPDGGKTWTRFEGIPWGTNEVGDTIRNVWSIRWDSIGRRLYMCTSVGLYVLDESVGVDERPSTPSTLQARYADGTLILIDTAPNDQERTWSIFGIDGRLAMSGELQPGIGERTIPCGALANGRYVIVLNAERRFRTAPFTILR</sequence>
<evidence type="ECO:0000256" key="1">
    <source>
        <dbReference type="ARBA" id="ARBA00022737"/>
    </source>
</evidence>
<dbReference type="InterPro" id="IPR052025">
    <property type="entry name" value="Xyloglucanase_GH74"/>
</dbReference>
<dbReference type="STRING" id="1895771.BGO89_00600"/>
<dbReference type="Proteomes" id="UP000184233">
    <property type="component" value="Unassembled WGS sequence"/>
</dbReference>
<dbReference type="Pfam" id="PF15902">
    <property type="entry name" value="Sortilin-Vps10"/>
    <property type="match status" value="1"/>
</dbReference>
<evidence type="ECO:0000259" key="2">
    <source>
        <dbReference type="Pfam" id="PF15902"/>
    </source>
</evidence>
<proteinExistence type="predicted"/>
<organism evidence="3 4">
    <name type="scientific">Candidatus Kapaibacterium thiocyanatum</name>
    <dbReference type="NCBI Taxonomy" id="1895771"/>
    <lineage>
        <taxon>Bacteria</taxon>
        <taxon>Pseudomonadati</taxon>
        <taxon>Candidatus Kapaibacteriota</taxon>
        <taxon>Candidatus Kapaibacteriia</taxon>
        <taxon>Candidatus Kapaibacteriales</taxon>
        <taxon>Candidatus Kapaibacteriaceae</taxon>
        <taxon>Candidatus Kapaibacterium</taxon>
    </lineage>
</organism>
<dbReference type="Gene3D" id="2.130.10.10">
    <property type="entry name" value="YVTN repeat-like/Quinoprotein amine dehydrogenase"/>
    <property type="match status" value="2"/>
</dbReference>
<evidence type="ECO:0000313" key="3">
    <source>
        <dbReference type="EMBL" id="OJX61130.1"/>
    </source>
</evidence>
<dbReference type="CDD" id="cd15482">
    <property type="entry name" value="Sialidase_non-viral"/>
    <property type="match status" value="2"/>
</dbReference>
<dbReference type="InterPro" id="IPR015943">
    <property type="entry name" value="WD40/YVTN_repeat-like_dom_sf"/>
</dbReference>
<dbReference type="PANTHER" id="PTHR43739">
    <property type="entry name" value="XYLOGLUCANASE (EUROFUNG)"/>
    <property type="match status" value="1"/>
</dbReference>
<dbReference type="InterPro" id="IPR031778">
    <property type="entry name" value="Sortilin_N"/>
</dbReference>
<dbReference type="GO" id="GO:0010411">
    <property type="term" value="P:xyloglucan metabolic process"/>
    <property type="evidence" value="ECO:0007669"/>
    <property type="project" value="TreeGrafter"/>
</dbReference>
<evidence type="ECO:0000313" key="4">
    <source>
        <dbReference type="Proteomes" id="UP000184233"/>
    </source>
</evidence>